<dbReference type="Proteomes" id="UP000199137">
    <property type="component" value="Unassembled WGS sequence"/>
</dbReference>
<gene>
    <name evidence="2" type="ORF">SAMN05421854_106359</name>
</gene>
<proteinExistence type="predicted"/>
<feature type="region of interest" description="Disordered" evidence="1">
    <location>
        <begin position="84"/>
        <end position="109"/>
    </location>
</feature>
<evidence type="ECO:0000313" key="2">
    <source>
        <dbReference type="EMBL" id="SFP71372.1"/>
    </source>
</evidence>
<protein>
    <submittedName>
        <fullName evidence="2">Uncharacterized protein</fullName>
    </submittedName>
</protein>
<accession>A0A1I5SKY9</accession>
<dbReference type="EMBL" id="FOWC01000006">
    <property type="protein sequence ID" value="SFP71372.1"/>
    <property type="molecule type" value="Genomic_DNA"/>
</dbReference>
<dbReference type="AlphaFoldDB" id="A0A1I5SKY9"/>
<name>A0A1I5SKY9_9PSEU</name>
<evidence type="ECO:0000313" key="3">
    <source>
        <dbReference type="Proteomes" id="UP000199137"/>
    </source>
</evidence>
<reference evidence="2 3" key="1">
    <citation type="submission" date="2016-10" db="EMBL/GenBank/DDBJ databases">
        <authorList>
            <person name="de Groot N.N."/>
        </authorList>
    </citation>
    <scope>NUCLEOTIDE SEQUENCE [LARGE SCALE GENOMIC DNA]</scope>
    <source>
        <strain evidence="2 3">DSM 44637</strain>
    </source>
</reference>
<organism evidence="2 3">
    <name type="scientific">Amycolatopsis rubida</name>
    <dbReference type="NCBI Taxonomy" id="112413"/>
    <lineage>
        <taxon>Bacteria</taxon>
        <taxon>Bacillati</taxon>
        <taxon>Actinomycetota</taxon>
        <taxon>Actinomycetes</taxon>
        <taxon>Pseudonocardiales</taxon>
        <taxon>Pseudonocardiaceae</taxon>
        <taxon>Amycolatopsis</taxon>
    </lineage>
</organism>
<evidence type="ECO:0000256" key="1">
    <source>
        <dbReference type="SAM" id="MobiDB-lite"/>
    </source>
</evidence>
<sequence>MALQASVVAPSLVVFGSRWASARRDPVSRIWRCWWRLALCGLETSFAAIRAACDEKVSEGWRTRRRVEEDCTLLELREDLPREPEREAAAEIQSPWRTAGVFSPRHLAK</sequence>